<feature type="compositionally biased region" description="Low complexity" evidence="1">
    <location>
        <begin position="453"/>
        <end position="462"/>
    </location>
</feature>
<feature type="domain" description="BRCT" evidence="2">
    <location>
        <begin position="169"/>
        <end position="254"/>
    </location>
</feature>
<feature type="region of interest" description="Disordered" evidence="1">
    <location>
        <begin position="347"/>
        <end position="389"/>
    </location>
</feature>
<name>A0A8S0XMQ1_CYCAE</name>
<feature type="compositionally biased region" description="Low complexity" evidence="1">
    <location>
        <begin position="478"/>
        <end position="489"/>
    </location>
</feature>
<feature type="region of interest" description="Disordered" evidence="1">
    <location>
        <begin position="128"/>
        <end position="162"/>
    </location>
</feature>
<feature type="region of interest" description="Disordered" evidence="1">
    <location>
        <begin position="406"/>
        <end position="503"/>
    </location>
</feature>
<dbReference type="InterPro" id="IPR001357">
    <property type="entry name" value="BRCT_dom"/>
</dbReference>
<feature type="compositionally biased region" description="Polar residues" evidence="1">
    <location>
        <begin position="436"/>
        <end position="445"/>
    </location>
</feature>
<dbReference type="OrthoDB" id="3358963at2759"/>
<feature type="region of interest" description="Disordered" evidence="1">
    <location>
        <begin position="1"/>
        <end position="28"/>
    </location>
</feature>
<gene>
    <name evidence="3" type="ORF">AAE3_LOCUS2994</name>
</gene>
<evidence type="ECO:0000313" key="4">
    <source>
        <dbReference type="Proteomes" id="UP000467700"/>
    </source>
</evidence>
<sequence length="786" mass="87826">MPEVVSISHPSFTPSTHSRNKAPTPPTSPVILQLNVANGRRIARVSLSQHPRVNPKELPRTSTCRGIRNKCEREGPLLTPSRCYCSTSPTTNYPATVLANPIGLYILIRVNRVLTRYKYTNAELLNPASGARPMAPARSSNRRAAQPPPAPQTNHDLHNDDPNINTELFVDPMLGTALAVYIEKDVEDKELISQLIIKHGGTISPGYSGVPYILVDPHKPSGQNLWRQYAGKKGKIILDARWVQECVKANQLHNFHTNWAGCKVTGTETVYQTPREPEEPPNPPPQPPPPMPQHPIHPGMPPVQGLHAYPFQVYAPPPMQPQPGPPPREMAGAQQQWQVTIAPAQAHLHAPPPGAGHPQDLNRPPPPPPSQPHQQSYRDDAWDGYNTPDEMAAQPAAYEYRYREDQNNWVPTPGPYYDPAYEQGYGQQPYMEDPEQSSGSNSVSGQLPPGPIAGPSGAADGADPAERTRGRKRTRTQPVPAAPAASLVVNRNPPARSPTPPSRVIKSTYGGNLFTADDVVYLKKYIDYCQDQCLVLSLREICERVAVKAPHHTFYSWRRYCNKHQIRLGGYAMNNDRSESPGLGDDLNLDIEGTSTRMDPSPNVSRLDINSAMAAAAAAPLRNRSPTPPRALYRSTTGKGVAFTQEDVTFLIRFMNYRKSQGTLDMVAFWKDVAAKAPHHSRASWMKFWRRHKHEMERSEADEPLPAHPDKKMRYSKDDDILLAKHFYHKPDGTSDKIFQAFARQHSHHPWKGWQEHYRIHKAKIEHLMQLIANGENLDSQDMDES</sequence>
<evidence type="ECO:0000259" key="2">
    <source>
        <dbReference type="Pfam" id="PF16589"/>
    </source>
</evidence>
<accession>A0A8S0XMQ1</accession>
<evidence type="ECO:0000256" key="1">
    <source>
        <dbReference type="SAM" id="MobiDB-lite"/>
    </source>
</evidence>
<feature type="compositionally biased region" description="Low complexity" evidence="1">
    <location>
        <begin position="131"/>
        <end position="145"/>
    </location>
</feature>
<dbReference type="CDD" id="cd11655">
    <property type="entry name" value="rap1_myb-like"/>
    <property type="match status" value="1"/>
</dbReference>
<dbReference type="Proteomes" id="UP000467700">
    <property type="component" value="Unassembled WGS sequence"/>
</dbReference>
<dbReference type="EMBL" id="CACVBS010000030">
    <property type="protein sequence ID" value="CAA7260587.1"/>
    <property type="molecule type" value="Genomic_DNA"/>
</dbReference>
<dbReference type="AlphaFoldDB" id="A0A8S0XMQ1"/>
<feature type="compositionally biased region" description="Polar residues" evidence="1">
    <location>
        <begin position="8"/>
        <end position="17"/>
    </location>
</feature>
<keyword evidence="4" id="KW-1185">Reference proteome</keyword>
<dbReference type="Gene3D" id="1.10.10.60">
    <property type="entry name" value="Homeodomain-like"/>
    <property type="match status" value="1"/>
</dbReference>
<evidence type="ECO:0000313" key="3">
    <source>
        <dbReference type="EMBL" id="CAA7260587.1"/>
    </source>
</evidence>
<organism evidence="3 4">
    <name type="scientific">Cyclocybe aegerita</name>
    <name type="common">Black poplar mushroom</name>
    <name type="synonym">Agrocybe aegerita</name>
    <dbReference type="NCBI Taxonomy" id="1973307"/>
    <lineage>
        <taxon>Eukaryota</taxon>
        <taxon>Fungi</taxon>
        <taxon>Dikarya</taxon>
        <taxon>Basidiomycota</taxon>
        <taxon>Agaricomycotina</taxon>
        <taxon>Agaricomycetes</taxon>
        <taxon>Agaricomycetidae</taxon>
        <taxon>Agaricales</taxon>
        <taxon>Agaricineae</taxon>
        <taxon>Bolbitiaceae</taxon>
        <taxon>Cyclocybe</taxon>
    </lineage>
</organism>
<reference evidence="3 4" key="1">
    <citation type="submission" date="2020-01" db="EMBL/GenBank/DDBJ databases">
        <authorList>
            <person name="Gupta K D."/>
        </authorList>
    </citation>
    <scope>NUCLEOTIDE SEQUENCE [LARGE SCALE GENOMIC DNA]</scope>
</reference>
<protein>
    <recommendedName>
        <fullName evidence="2">BRCT domain-containing protein</fullName>
    </recommendedName>
</protein>
<dbReference type="InterPro" id="IPR036420">
    <property type="entry name" value="BRCT_dom_sf"/>
</dbReference>
<dbReference type="Pfam" id="PF16589">
    <property type="entry name" value="BRCT_2"/>
    <property type="match status" value="1"/>
</dbReference>
<proteinExistence type="predicted"/>
<dbReference type="SUPFAM" id="SSF52113">
    <property type="entry name" value="BRCT domain"/>
    <property type="match status" value="1"/>
</dbReference>
<feature type="region of interest" description="Disordered" evidence="1">
    <location>
        <begin position="270"/>
        <end position="335"/>
    </location>
</feature>
<feature type="compositionally biased region" description="Pro residues" evidence="1">
    <location>
        <begin position="315"/>
        <end position="328"/>
    </location>
</feature>
<dbReference type="Gene3D" id="3.40.50.10190">
    <property type="entry name" value="BRCT domain"/>
    <property type="match status" value="1"/>
</dbReference>
<comment type="caution">
    <text evidence="3">The sequence shown here is derived from an EMBL/GenBank/DDBJ whole genome shotgun (WGS) entry which is preliminary data.</text>
</comment>
<feature type="compositionally biased region" description="Pro residues" evidence="1">
    <location>
        <begin position="280"/>
        <end position="301"/>
    </location>
</feature>